<reference evidence="1" key="1">
    <citation type="submission" date="2020-10" db="EMBL/GenBank/DDBJ databases">
        <authorList>
            <person name="Gilroy R."/>
        </authorList>
    </citation>
    <scope>NUCLEOTIDE SEQUENCE</scope>
    <source>
        <strain evidence="1">CHK178-757</strain>
    </source>
</reference>
<dbReference type="AlphaFoldDB" id="A0A9D1F538"/>
<evidence type="ECO:0008006" key="3">
    <source>
        <dbReference type="Google" id="ProtNLM"/>
    </source>
</evidence>
<dbReference type="EMBL" id="DVIT01000035">
    <property type="protein sequence ID" value="HIS47828.1"/>
    <property type="molecule type" value="Genomic_DNA"/>
</dbReference>
<protein>
    <recommendedName>
        <fullName evidence="3">Rho termination factor N-terminal domain-containing protein</fullName>
    </recommendedName>
</protein>
<proteinExistence type="predicted"/>
<comment type="caution">
    <text evidence="1">The sequence shown here is derived from an EMBL/GenBank/DDBJ whole genome shotgun (WGS) entry which is preliminary data.</text>
</comment>
<reference evidence="1" key="2">
    <citation type="journal article" date="2021" name="PeerJ">
        <title>Extensive microbial diversity within the chicken gut microbiome revealed by metagenomics and culture.</title>
        <authorList>
            <person name="Gilroy R."/>
            <person name="Ravi A."/>
            <person name="Getino M."/>
            <person name="Pursley I."/>
            <person name="Horton D.L."/>
            <person name="Alikhan N.F."/>
            <person name="Baker D."/>
            <person name="Gharbi K."/>
            <person name="Hall N."/>
            <person name="Watson M."/>
            <person name="Adriaenssens E.M."/>
            <person name="Foster-Nyarko E."/>
            <person name="Jarju S."/>
            <person name="Secka A."/>
            <person name="Antonio M."/>
            <person name="Oren A."/>
            <person name="Chaudhuri R.R."/>
            <person name="La Ragione R."/>
            <person name="Hildebrand F."/>
            <person name="Pallen M.J."/>
        </authorList>
    </citation>
    <scope>NUCLEOTIDE SEQUENCE</scope>
    <source>
        <strain evidence="1">CHK178-757</strain>
    </source>
</reference>
<accession>A0A9D1F538</accession>
<evidence type="ECO:0000313" key="2">
    <source>
        <dbReference type="Proteomes" id="UP000823927"/>
    </source>
</evidence>
<gene>
    <name evidence="1" type="ORF">IAB46_09835</name>
</gene>
<dbReference type="Proteomes" id="UP000823927">
    <property type="component" value="Unassembled WGS sequence"/>
</dbReference>
<sequence length="333" mass="39336">MVAEVSGSFEYEHKISLTEVLEELTRKELISLCKRHGMHRYSDLNKSGLIEAISRYILTKKVLYNYFVCMNDSEIEYVRMARDYDGIVDEAEPEALSYMIIGGYAGFTKNLKFGIPWEVLECFDALDTEDFERQRKRICLIGNYSHIANYLYGVTPPMQIVKMFNQHEKKKTDWEEVIHTYKIIEKYRSDFVYVDGYFVDTIFKKNYEELLKLQGNIPYYTPSQAEVEEWCQIGFPTSTGYIIELYRYMTQQLWIDQDMAADVCFMLDNTIHIGCTLKSVRDELERCGVRCRTKRQHREFEVLLKNLIDHSRMIIYRGFTPAEAARLQPDREV</sequence>
<evidence type="ECO:0000313" key="1">
    <source>
        <dbReference type="EMBL" id="HIS47828.1"/>
    </source>
</evidence>
<organism evidence="1 2">
    <name type="scientific">Candidatus Scybalocola faecigallinarum</name>
    <dbReference type="NCBI Taxonomy" id="2840941"/>
    <lineage>
        <taxon>Bacteria</taxon>
        <taxon>Bacillati</taxon>
        <taxon>Bacillota</taxon>
        <taxon>Clostridia</taxon>
        <taxon>Lachnospirales</taxon>
        <taxon>Lachnospiraceae</taxon>
        <taxon>Lachnospiraceae incertae sedis</taxon>
        <taxon>Candidatus Scybalocola (ex Gilroy et al. 2021)</taxon>
    </lineage>
</organism>
<name>A0A9D1F538_9FIRM</name>